<protein>
    <submittedName>
        <fullName evidence="1">Uncharacterized protein</fullName>
    </submittedName>
</protein>
<sequence length="81" mass="8992">MKARLLDLHRTTQDVLVTINGRSHLLASAKVSMLGLGRIIRSEPQAPNVVTLRPVQDAHPNRFLQKVGSDDYQFTAPNYPG</sequence>
<accession>A0A7X5BQC5</accession>
<comment type="caution">
    <text evidence="1">The sequence shown here is derived from an EMBL/GenBank/DDBJ whole genome shotgun (WGS) entry which is preliminary data.</text>
</comment>
<dbReference type="RefSeq" id="WP_139919387.1">
    <property type="nucleotide sequence ID" value="NZ_CBCSLE010000169.1"/>
</dbReference>
<name>A0A7X5BQC5_9BACT</name>
<dbReference type="Proteomes" id="UP000537825">
    <property type="component" value="Unassembled WGS sequence"/>
</dbReference>
<keyword evidence="2" id="KW-1185">Reference proteome</keyword>
<proteinExistence type="predicted"/>
<evidence type="ECO:0000313" key="1">
    <source>
        <dbReference type="EMBL" id="NBC39615.1"/>
    </source>
</evidence>
<organism evidence="1 2">
    <name type="scientific">Corallococcus exiguus</name>
    <dbReference type="NCBI Taxonomy" id="83462"/>
    <lineage>
        <taxon>Bacteria</taxon>
        <taxon>Pseudomonadati</taxon>
        <taxon>Myxococcota</taxon>
        <taxon>Myxococcia</taxon>
        <taxon>Myxococcales</taxon>
        <taxon>Cystobacterineae</taxon>
        <taxon>Myxococcaceae</taxon>
        <taxon>Corallococcus</taxon>
    </lineage>
</organism>
<reference evidence="1 2" key="1">
    <citation type="submission" date="2020-01" db="EMBL/GenBank/DDBJ databases">
        <title>The draft genome sequence of Corallococcus exiguus DSM 14696.</title>
        <authorList>
            <person name="Zhang X."/>
            <person name="Zhu H."/>
        </authorList>
    </citation>
    <scope>NUCLEOTIDE SEQUENCE [LARGE SCALE GENOMIC DNA]</scope>
    <source>
        <strain evidence="1 2">DSM 14696</strain>
    </source>
</reference>
<dbReference type="AlphaFoldDB" id="A0A7X5BQC5"/>
<gene>
    <name evidence="1" type="ORF">GTZ93_07195</name>
</gene>
<dbReference type="EMBL" id="JAAAPK010000002">
    <property type="protein sequence ID" value="NBC39615.1"/>
    <property type="molecule type" value="Genomic_DNA"/>
</dbReference>
<evidence type="ECO:0000313" key="2">
    <source>
        <dbReference type="Proteomes" id="UP000537825"/>
    </source>
</evidence>